<name>A0ABQ8JU45_DERPT</name>
<reference evidence="1 2" key="1">
    <citation type="journal article" date="2018" name="J. Allergy Clin. Immunol.">
        <title>High-quality assembly of Dermatophagoides pteronyssinus genome and transcriptome reveals a wide range of novel allergens.</title>
        <authorList>
            <person name="Liu X.Y."/>
            <person name="Yang K.Y."/>
            <person name="Wang M.Q."/>
            <person name="Kwok J.S."/>
            <person name="Zeng X."/>
            <person name="Yang Z."/>
            <person name="Xiao X.J."/>
            <person name="Lau C.P."/>
            <person name="Li Y."/>
            <person name="Huang Z.M."/>
            <person name="Ba J.G."/>
            <person name="Yim A.K."/>
            <person name="Ouyang C.Y."/>
            <person name="Ngai S.M."/>
            <person name="Chan T.F."/>
            <person name="Leung E.L."/>
            <person name="Liu L."/>
            <person name="Liu Z.G."/>
            <person name="Tsui S.K."/>
        </authorList>
    </citation>
    <scope>NUCLEOTIDE SEQUENCE [LARGE SCALE GENOMIC DNA]</scope>
    <source>
        <strain evidence="1">Derp</strain>
    </source>
</reference>
<gene>
    <name evidence="1" type="ORF">DERP_007059</name>
</gene>
<organism evidence="1 2">
    <name type="scientific">Dermatophagoides pteronyssinus</name>
    <name type="common">European house dust mite</name>
    <dbReference type="NCBI Taxonomy" id="6956"/>
    <lineage>
        <taxon>Eukaryota</taxon>
        <taxon>Metazoa</taxon>
        <taxon>Ecdysozoa</taxon>
        <taxon>Arthropoda</taxon>
        <taxon>Chelicerata</taxon>
        <taxon>Arachnida</taxon>
        <taxon>Acari</taxon>
        <taxon>Acariformes</taxon>
        <taxon>Sarcoptiformes</taxon>
        <taxon>Astigmata</taxon>
        <taxon>Psoroptidia</taxon>
        <taxon>Analgoidea</taxon>
        <taxon>Pyroglyphidae</taxon>
        <taxon>Dermatophagoidinae</taxon>
        <taxon>Dermatophagoides</taxon>
    </lineage>
</organism>
<feature type="non-terminal residue" evidence="1">
    <location>
        <position position="1"/>
    </location>
</feature>
<evidence type="ECO:0000313" key="1">
    <source>
        <dbReference type="EMBL" id="KAH9426119.1"/>
    </source>
</evidence>
<keyword evidence="2" id="KW-1185">Reference proteome</keyword>
<dbReference type="EMBL" id="NJHN03000012">
    <property type="protein sequence ID" value="KAH9426119.1"/>
    <property type="molecule type" value="Genomic_DNA"/>
</dbReference>
<sequence>YQMKQTNKSFFFVTGRIGLSGFKRKRTKQIYSTTTTKIDTLCHEQQQPKYTWLMLFDDAVVHLN</sequence>
<proteinExistence type="predicted"/>
<evidence type="ECO:0000313" key="2">
    <source>
        <dbReference type="Proteomes" id="UP000887458"/>
    </source>
</evidence>
<comment type="caution">
    <text evidence="1">The sequence shown here is derived from an EMBL/GenBank/DDBJ whole genome shotgun (WGS) entry which is preliminary data.</text>
</comment>
<accession>A0ABQ8JU45</accession>
<dbReference type="Proteomes" id="UP000887458">
    <property type="component" value="Unassembled WGS sequence"/>
</dbReference>
<protein>
    <submittedName>
        <fullName evidence="1">Uncharacterized protein</fullName>
    </submittedName>
</protein>
<reference evidence="1 2" key="2">
    <citation type="journal article" date="2022" name="Mol. Biol. Evol.">
        <title>Comparative Genomics Reveals Insights into the Divergent Evolution of Astigmatic Mites and Household Pest Adaptations.</title>
        <authorList>
            <person name="Xiong Q."/>
            <person name="Wan A.T."/>
            <person name="Liu X."/>
            <person name="Fung C.S."/>
            <person name="Xiao X."/>
            <person name="Malainual N."/>
            <person name="Hou J."/>
            <person name="Wang L."/>
            <person name="Wang M."/>
            <person name="Yang K.Y."/>
            <person name="Cui Y."/>
            <person name="Leung E.L."/>
            <person name="Nong W."/>
            <person name="Shin S.K."/>
            <person name="Au S.W."/>
            <person name="Jeong K.Y."/>
            <person name="Chew F.T."/>
            <person name="Hui J.H."/>
            <person name="Leung T.F."/>
            <person name="Tungtrongchitr A."/>
            <person name="Zhong N."/>
            <person name="Liu Z."/>
            <person name="Tsui S.K."/>
        </authorList>
    </citation>
    <scope>NUCLEOTIDE SEQUENCE [LARGE SCALE GENOMIC DNA]</scope>
    <source>
        <strain evidence="1">Derp</strain>
    </source>
</reference>